<feature type="region of interest" description="Disordered" evidence="1">
    <location>
        <begin position="1"/>
        <end position="20"/>
    </location>
</feature>
<gene>
    <name evidence="2" type="ORF">ACFOKF_03745</name>
</gene>
<evidence type="ECO:0000256" key="1">
    <source>
        <dbReference type="SAM" id="MobiDB-lite"/>
    </source>
</evidence>
<name>A0ABV7NCY6_9SPHN</name>
<dbReference type="Proteomes" id="UP001595681">
    <property type="component" value="Unassembled WGS sequence"/>
</dbReference>
<proteinExistence type="predicted"/>
<protein>
    <submittedName>
        <fullName evidence="2">Uncharacterized protein</fullName>
    </submittedName>
</protein>
<evidence type="ECO:0000313" key="3">
    <source>
        <dbReference type="Proteomes" id="UP001595681"/>
    </source>
</evidence>
<dbReference type="RefSeq" id="WP_380793264.1">
    <property type="nucleotide sequence ID" value="NZ_JBHRVU010000004.1"/>
</dbReference>
<evidence type="ECO:0000313" key="2">
    <source>
        <dbReference type="EMBL" id="MFC3440319.1"/>
    </source>
</evidence>
<sequence length="191" mass="21549">MTQDLAPPDSTSTSSDDGAEDCANHLQFRTVPRRYRHTGWTPERQQGFIAALADMGSVKAAARSVGMTPESAYQLRRAPGAEEFAAAWLTALDHGVRRLEDIAIERAIHGVEQPVYSYGKLVGTRRVYNDRLLMFLLRNRAPTRFTPNGARSRTLQDELAEIPNRPDSPEAIRQSDEMMRIIRRERQARGE</sequence>
<reference evidence="3" key="1">
    <citation type="journal article" date="2019" name="Int. J. Syst. Evol. Microbiol.">
        <title>The Global Catalogue of Microorganisms (GCM) 10K type strain sequencing project: providing services to taxonomists for standard genome sequencing and annotation.</title>
        <authorList>
            <consortium name="The Broad Institute Genomics Platform"/>
            <consortium name="The Broad Institute Genome Sequencing Center for Infectious Disease"/>
            <person name="Wu L."/>
            <person name="Ma J."/>
        </authorList>
    </citation>
    <scope>NUCLEOTIDE SEQUENCE [LARGE SCALE GENOMIC DNA]</scope>
    <source>
        <strain evidence="3">CCM 7491</strain>
    </source>
</reference>
<accession>A0ABV7NCY6</accession>
<comment type="caution">
    <text evidence="2">The sequence shown here is derived from an EMBL/GenBank/DDBJ whole genome shotgun (WGS) entry which is preliminary data.</text>
</comment>
<organism evidence="2 3">
    <name type="scientific">Sphingobium rhizovicinum</name>
    <dbReference type="NCBI Taxonomy" id="432308"/>
    <lineage>
        <taxon>Bacteria</taxon>
        <taxon>Pseudomonadati</taxon>
        <taxon>Pseudomonadota</taxon>
        <taxon>Alphaproteobacteria</taxon>
        <taxon>Sphingomonadales</taxon>
        <taxon>Sphingomonadaceae</taxon>
        <taxon>Sphingobium</taxon>
    </lineage>
</organism>
<dbReference type="EMBL" id="JBHRVU010000004">
    <property type="protein sequence ID" value="MFC3440319.1"/>
    <property type="molecule type" value="Genomic_DNA"/>
</dbReference>
<keyword evidence="3" id="KW-1185">Reference proteome</keyword>